<protein>
    <submittedName>
        <fullName evidence="10">Probable basic-leucine zipper transcription factor S</fullName>
    </submittedName>
</protein>
<dbReference type="GO" id="GO:0003677">
    <property type="term" value="F:DNA binding"/>
    <property type="evidence" value="ECO:0007669"/>
    <property type="project" value="UniProtKB-KW"/>
</dbReference>
<dbReference type="InterPro" id="IPR017930">
    <property type="entry name" value="Myb_dom"/>
</dbReference>
<dbReference type="Proteomes" id="UP000694853">
    <property type="component" value="Unplaced"/>
</dbReference>
<evidence type="ECO:0000256" key="4">
    <source>
        <dbReference type="ARBA" id="ARBA00023163"/>
    </source>
</evidence>
<feature type="domain" description="HTH myb-type" evidence="8">
    <location>
        <begin position="59"/>
        <end position="115"/>
    </location>
</feature>
<dbReference type="RefSeq" id="XP_027343251.1">
    <property type="nucleotide sequence ID" value="XM_027487450.1"/>
</dbReference>
<evidence type="ECO:0000256" key="1">
    <source>
        <dbReference type="ARBA" id="ARBA00004123"/>
    </source>
</evidence>
<dbReference type="FunFam" id="1.10.10.60:FF:000009">
    <property type="entry name" value="transcription factor MYB1R1"/>
    <property type="match status" value="1"/>
</dbReference>
<evidence type="ECO:0000313" key="10">
    <source>
        <dbReference type="RefSeq" id="XP_027343251.1"/>
    </source>
</evidence>
<dbReference type="Gene3D" id="1.10.10.60">
    <property type="entry name" value="Homeodomain-like"/>
    <property type="match status" value="1"/>
</dbReference>
<dbReference type="PROSITE" id="PS50090">
    <property type="entry name" value="MYB_LIKE"/>
    <property type="match status" value="1"/>
</dbReference>
<keyword evidence="9" id="KW-1185">Reference proteome</keyword>
<dbReference type="PROSITE" id="PS51293">
    <property type="entry name" value="SANT"/>
    <property type="match status" value="1"/>
</dbReference>
<dbReference type="GO" id="GO:0009739">
    <property type="term" value="P:response to gibberellin"/>
    <property type="evidence" value="ECO:0007669"/>
    <property type="project" value="TreeGrafter"/>
</dbReference>
<sequence>MALNSGLPTSLVTERREEGLRSGFASASASETHVAVAVAVAVAEGEAHINNDSRPVPHAPKKKVSHWTEEEHRLFLQGLKRFGKGDWKSISRYSVVSKTSAQVASHAQKYFLRHNNQKKRKSIHDITTDNDSISVPPSEIDLVSNYVNPNNNLVSNYVNLDNNFVPSYVNPDNNFVPNYVDFDLVTNYTSANSDLVPNYVNPNNDLVPNYVNPNNDLVPNYVNPNNDLVPNYVNPNSDLVPNYVNPNSNLVPNYTNTNSDLVPNYVNPNNDLVPNYVNPNTNLVPNYVNPNSDLVLQHVNHYNVPSFNHELVQQQHNPIGQPHQIIATQHDLQPFPEHIDFSHSLPLSNSQILQLFNLLDYNDWNDFVLHLQLRQFPHLVHHHDWIAPPHR</sequence>
<accession>A0A8B8KHJ8</accession>
<feature type="domain" description="SANT" evidence="7">
    <location>
        <begin position="67"/>
        <end position="115"/>
    </location>
</feature>
<dbReference type="PANTHER" id="PTHR44191">
    <property type="entry name" value="TRANSCRIPTION FACTOR KUA1"/>
    <property type="match status" value="1"/>
</dbReference>
<evidence type="ECO:0000259" key="7">
    <source>
        <dbReference type="PROSITE" id="PS51293"/>
    </source>
</evidence>
<keyword evidence="5" id="KW-0539">Nucleus</keyword>
<dbReference type="SUPFAM" id="SSF46689">
    <property type="entry name" value="Homeodomain-like"/>
    <property type="match status" value="1"/>
</dbReference>
<organism evidence="9 10">
    <name type="scientific">Abrus precatorius</name>
    <name type="common">Indian licorice</name>
    <name type="synonym">Glycine abrus</name>
    <dbReference type="NCBI Taxonomy" id="3816"/>
    <lineage>
        <taxon>Eukaryota</taxon>
        <taxon>Viridiplantae</taxon>
        <taxon>Streptophyta</taxon>
        <taxon>Embryophyta</taxon>
        <taxon>Tracheophyta</taxon>
        <taxon>Spermatophyta</taxon>
        <taxon>Magnoliopsida</taxon>
        <taxon>eudicotyledons</taxon>
        <taxon>Gunneridae</taxon>
        <taxon>Pentapetalae</taxon>
        <taxon>rosids</taxon>
        <taxon>fabids</taxon>
        <taxon>Fabales</taxon>
        <taxon>Fabaceae</taxon>
        <taxon>Papilionoideae</taxon>
        <taxon>50 kb inversion clade</taxon>
        <taxon>NPAAA clade</taxon>
        <taxon>indigoferoid/millettioid clade</taxon>
        <taxon>Abreae</taxon>
        <taxon>Abrus</taxon>
    </lineage>
</organism>
<gene>
    <name evidence="10" type="primary">LOC113855820</name>
</gene>
<keyword evidence="2" id="KW-0805">Transcription regulation</keyword>
<name>A0A8B8KHJ8_ABRPR</name>
<evidence type="ECO:0000259" key="6">
    <source>
        <dbReference type="PROSITE" id="PS50090"/>
    </source>
</evidence>
<feature type="domain" description="Myb-like" evidence="6">
    <location>
        <begin position="59"/>
        <end position="111"/>
    </location>
</feature>
<dbReference type="InterPro" id="IPR017884">
    <property type="entry name" value="SANT_dom"/>
</dbReference>
<evidence type="ECO:0000313" key="9">
    <source>
        <dbReference type="Proteomes" id="UP000694853"/>
    </source>
</evidence>
<reference evidence="9" key="1">
    <citation type="journal article" date="2019" name="Toxins">
        <title>Detection of Abrin-Like and Prepropulchellin-Like Toxin Genes and Transcripts Using Whole Genome Sequencing and Full-Length Transcript Sequencing of Abrus precatorius.</title>
        <authorList>
            <person name="Hovde B.T."/>
            <person name="Daligault H.E."/>
            <person name="Hanschen E.R."/>
            <person name="Kunde Y.A."/>
            <person name="Johnson M.B."/>
            <person name="Starkenburg S.R."/>
            <person name="Johnson S.L."/>
        </authorList>
    </citation>
    <scope>NUCLEOTIDE SEQUENCE [LARGE SCALE GENOMIC DNA]</scope>
</reference>
<keyword evidence="3" id="KW-0238">DNA-binding</keyword>
<comment type="subcellular location">
    <subcellularLocation>
        <location evidence="1">Nucleus</location>
    </subcellularLocation>
</comment>
<dbReference type="GO" id="GO:0005634">
    <property type="term" value="C:nucleus"/>
    <property type="evidence" value="ECO:0007669"/>
    <property type="project" value="UniProtKB-SubCell"/>
</dbReference>
<dbReference type="InterPro" id="IPR009057">
    <property type="entry name" value="Homeodomain-like_sf"/>
</dbReference>
<dbReference type="NCBIfam" id="TIGR01557">
    <property type="entry name" value="myb_SHAQKYF"/>
    <property type="match status" value="1"/>
</dbReference>
<dbReference type="Pfam" id="PF00249">
    <property type="entry name" value="Myb_DNA-binding"/>
    <property type="match status" value="1"/>
</dbReference>
<dbReference type="PANTHER" id="PTHR44191:SF2">
    <property type="entry name" value="TRANSCRIPTION FACTOR MYBS1"/>
    <property type="match status" value="1"/>
</dbReference>
<keyword evidence="4" id="KW-0804">Transcription</keyword>
<evidence type="ECO:0000259" key="8">
    <source>
        <dbReference type="PROSITE" id="PS51294"/>
    </source>
</evidence>
<dbReference type="GO" id="GO:0009751">
    <property type="term" value="P:response to salicylic acid"/>
    <property type="evidence" value="ECO:0007669"/>
    <property type="project" value="TreeGrafter"/>
</dbReference>
<proteinExistence type="predicted"/>
<dbReference type="CDD" id="cd00167">
    <property type="entry name" value="SANT"/>
    <property type="match status" value="1"/>
</dbReference>
<dbReference type="PROSITE" id="PS51294">
    <property type="entry name" value="HTH_MYB"/>
    <property type="match status" value="1"/>
</dbReference>
<dbReference type="KEGG" id="aprc:113855820"/>
<dbReference type="InterPro" id="IPR006447">
    <property type="entry name" value="Myb_dom_plants"/>
</dbReference>
<dbReference type="GeneID" id="113855820"/>
<dbReference type="InterPro" id="IPR001005">
    <property type="entry name" value="SANT/Myb"/>
</dbReference>
<dbReference type="OrthoDB" id="118550at2759"/>
<dbReference type="SMART" id="SM00717">
    <property type="entry name" value="SANT"/>
    <property type="match status" value="1"/>
</dbReference>
<evidence type="ECO:0000256" key="5">
    <source>
        <dbReference type="ARBA" id="ARBA00023242"/>
    </source>
</evidence>
<evidence type="ECO:0000256" key="2">
    <source>
        <dbReference type="ARBA" id="ARBA00023015"/>
    </source>
</evidence>
<evidence type="ECO:0000256" key="3">
    <source>
        <dbReference type="ARBA" id="ARBA00023125"/>
    </source>
</evidence>
<reference evidence="10" key="2">
    <citation type="submission" date="2025-08" db="UniProtKB">
        <authorList>
            <consortium name="RefSeq"/>
        </authorList>
    </citation>
    <scope>IDENTIFICATION</scope>
    <source>
        <tissue evidence="10">Young leaves</tissue>
    </source>
</reference>
<dbReference type="GO" id="GO:0006355">
    <property type="term" value="P:regulation of DNA-templated transcription"/>
    <property type="evidence" value="ECO:0007669"/>
    <property type="project" value="UniProtKB-ARBA"/>
</dbReference>
<dbReference type="InterPro" id="IPR052245">
    <property type="entry name" value="Plant_Stress_Dev_TF"/>
</dbReference>
<dbReference type="AlphaFoldDB" id="A0A8B8KHJ8"/>